<dbReference type="EMBL" id="RBUA01000781">
    <property type="protein sequence ID" value="RMU55451.1"/>
    <property type="molecule type" value="Genomic_DNA"/>
</dbReference>
<comment type="caution">
    <text evidence="1">The sequence shown here is derived from an EMBL/GenBank/DDBJ whole genome shotgun (WGS) entry which is preliminary data.</text>
</comment>
<name>A0A3M5VBA0_PSESX</name>
<accession>A0A3M5VBA0</accession>
<reference evidence="1 2" key="1">
    <citation type="submission" date="2018-08" db="EMBL/GenBank/DDBJ databases">
        <title>Recombination of ecologically and evolutionarily significant loci maintains genetic cohesion in the Pseudomonas syringae species complex.</title>
        <authorList>
            <person name="Dillon M."/>
            <person name="Thakur S."/>
            <person name="Almeida R.N.D."/>
            <person name="Weir B.S."/>
            <person name="Guttman D.S."/>
        </authorList>
    </citation>
    <scope>NUCLEOTIDE SEQUENCE [LARGE SCALE GENOMIC DNA]</scope>
    <source>
        <strain evidence="1 2">ICMP 14479</strain>
    </source>
</reference>
<evidence type="ECO:0000313" key="2">
    <source>
        <dbReference type="Proteomes" id="UP000280395"/>
    </source>
</evidence>
<dbReference type="AlphaFoldDB" id="A0A3M5VBA0"/>
<organism evidence="1 2">
    <name type="scientific">Pseudomonas syringae pv. avii</name>
    <dbReference type="NCBI Taxonomy" id="663959"/>
    <lineage>
        <taxon>Bacteria</taxon>
        <taxon>Pseudomonadati</taxon>
        <taxon>Pseudomonadota</taxon>
        <taxon>Gammaproteobacteria</taxon>
        <taxon>Pseudomonadales</taxon>
        <taxon>Pseudomonadaceae</taxon>
        <taxon>Pseudomonas</taxon>
        <taxon>Pseudomonas syringae</taxon>
    </lineage>
</organism>
<sequence>MHRDVALVQVGQDGFRQWTWRLFDLAFGRRHRLLGDQNGHTGTLWIVILTRNVQDVGTNDIDNISQNPRQAFCVVHTVDVLDVRLLVLRGFRIADVINVEAQGLCQVIEPVELEFAFHR</sequence>
<dbReference type="Proteomes" id="UP000280395">
    <property type="component" value="Unassembled WGS sequence"/>
</dbReference>
<protein>
    <submittedName>
        <fullName evidence="1">Uncharacterized protein</fullName>
    </submittedName>
</protein>
<evidence type="ECO:0000313" key="1">
    <source>
        <dbReference type="EMBL" id="RMU55451.1"/>
    </source>
</evidence>
<proteinExistence type="predicted"/>
<gene>
    <name evidence="1" type="ORF">ALP29_200426</name>
</gene>